<dbReference type="RefSeq" id="WP_206643990.1">
    <property type="nucleotide sequence ID" value="NZ_CP071247.1"/>
</dbReference>
<feature type="transmembrane region" description="Helical" evidence="1">
    <location>
        <begin position="39"/>
        <end position="61"/>
    </location>
</feature>
<organism evidence="2 3">
    <name type="scientific">Marinobacter salinisoli</name>
    <dbReference type="NCBI Taxonomy" id="2769486"/>
    <lineage>
        <taxon>Bacteria</taxon>
        <taxon>Pseudomonadati</taxon>
        <taxon>Pseudomonadota</taxon>
        <taxon>Gammaproteobacteria</taxon>
        <taxon>Pseudomonadales</taxon>
        <taxon>Marinobacteraceae</taxon>
        <taxon>Marinobacter</taxon>
    </lineage>
</organism>
<evidence type="ECO:0000256" key="1">
    <source>
        <dbReference type="SAM" id="Phobius"/>
    </source>
</evidence>
<keyword evidence="3" id="KW-1185">Reference proteome</keyword>
<gene>
    <name evidence="2" type="ORF">LPB19_16625</name>
</gene>
<name>A0ABX7MR48_9GAMM</name>
<accession>A0ABX7MR48</accession>
<reference evidence="2 3" key="1">
    <citation type="submission" date="2021-03" db="EMBL/GenBank/DDBJ databases">
        <title>Genome sequencing of Marinobacter sp. LPB0319.</title>
        <authorList>
            <person name="Kim J."/>
        </authorList>
    </citation>
    <scope>NUCLEOTIDE SEQUENCE [LARGE SCALE GENOMIC DNA]</scope>
    <source>
        <strain evidence="2 3">LPB0319</strain>
    </source>
</reference>
<evidence type="ECO:0000313" key="3">
    <source>
        <dbReference type="Proteomes" id="UP000663555"/>
    </source>
</evidence>
<proteinExistence type="predicted"/>
<keyword evidence="1" id="KW-0812">Transmembrane</keyword>
<dbReference type="EMBL" id="CP071247">
    <property type="protein sequence ID" value="QSP94771.1"/>
    <property type="molecule type" value="Genomic_DNA"/>
</dbReference>
<keyword evidence="1" id="KW-1133">Transmembrane helix</keyword>
<protein>
    <submittedName>
        <fullName evidence="2">Uncharacterized protein</fullName>
    </submittedName>
</protein>
<keyword evidence="1" id="KW-0472">Membrane</keyword>
<evidence type="ECO:0000313" key="2">
    <source>
        <dbReference type="EMBL" id="QSP94771.1"/>
    </source>
</evidence>
<feature type="transmembrane region" description="Helical" evidence="1">
    <location>
        <begin position="73"/>
        <end position="91"/>
    </location>
</feature>
<sequence length="207" mass="22937">MKQKFINTCGFAALTALPILLPGIQVVYGTGSWAVSGIGYFLVLILVLTFVGVIRVTSRLAPIQQDPTIRRTTNTQVLFGCVAGFVLGIYASEKLRILGFELAVERAKPVTEAMKAYVKKLGHVPTSLDSLIPEYLPKMPAKLPPLEIVREPYRLAEFGAEQWALEADAASGLTQWDYLIYHPGETYPKIENGLKVKIIGNWGYFYD</sequence>
<dbReference type="Proteomes" id="UP000663555">
    <property type="component" value="Chromosome"/>
</dbReference>